<dbReference type="CDD" id="cd19071">
    <property type="entry name" value="AKR_AKR1-5-like"/>
    <property type="match status" value="1"/>
</dbReference>
<proteinExistence type="inferred from homology"/>
<evidence type="ECO:0000256" key="1">
    <source>
        <dbReference type="ARBA" id="ARBA00007905"/>
    </source>
</evidence>
<dbReference type="InterPro" id="IPR036291">
    <property type="entry name" value="NAD(P)-bd_dom_sf"/>
</dbReference>
<dbReference type="EMBL" id="QPHM01000001">
    <property type="protein sequence ID" value="RCU47181.1"/>
    <property type="molecule type" value="Genomic_DNA"/>
</dbReference>
<dbReference type="Gene3D" id="3.40.50.720">
    <property type="entry name" value="NAD(P)-binding Rossmann-like Domain"/>
    <property type="match status" value="1"/>
</dbReference>
<dbReference type="Proteomes" id="UP000252189">
    <property type="component" value="Unassembled WGS sequence"/>
</dbReference>
<dbReference type="PANTHER" id="PTHR43827">
    <property type="entry name" value="2,5-DIKETO-D-GLUCONIC ACID REDUCTASE"/>
    <property type="match status" value="1"/>
</dbReference>
<keyword evidence="3" id="KW-0560">Oxidoreductase</keyword>
<comment type="similarity">
    <text evidence="1">Belongs to the aldo/keto reductase family.</text>
</comment>
<feature type="domain" description="Gfo/Idh/MocA-like oxidoreductase N-terminal" evidence="5">
    <location>
        <begin position="2"/>
        <end position="114"/>
    </location>
</feature>
<accession>A0A368NCH6</accession>
<keyword evidence="8" id="KW-1185">Reference proteome</keyword>
<dbReference type="AlphaFoldDB" id="A0A368NCH6"/>
<dbReference type="SUPFAM" id="SSF51430">
    <property type="entry name" value="NAD(P)-linked oxidoreductase"/>
    <property type="match status" value="1"/>
</dbReference>
<dbReference type="OrthoDB" id="25239at2157"/>
<dbReference type="InterPro" id="IPR000683">
    <property type="entry name" value="Gfo/Idh/MocA-like_OxRdtase_N"/>
</dbReference>
<reference evidence="7 8" key="1">
    <citation type="submission" date="2018-07" db="EMBL/GenBank/DDBJ databases">
        <title>Genome sequences of Haloplanus salinus JCM 18368T.</title>
        <authorList>
            <person name="Kim Y.B."/>
            <person name="Roh S.W."/>
        </authorList>
    </citation>
    <scope>NUCLEOTIDE SEQUENCE [LARGE SCALE GENOMIC DNA]</scope>
    <source>
        <strain evidence="7 8">JCM 18368</strain>
    </source>
</reference>
<feature type="domain" description="NADP-dependent oxidoreductase" evidence="4">
    <location>
        <begin position="385"/>
        <end position="662"/>
    </location>
</feature>
<dbReference type="Pfam" id="PF01408">
    <property type="entry name" value="GFO_IDH_MocA"/>
    <property type="match status" value="1"/>
</dbReference>
<dbReference type="InterPro" id="IPR036812">
    <property type="entry name" value="NAD(P)_OxRdtase_dom_sf"/>
</dbReference>
<protein>
    <submittedName>
        <fullName evidence="7">Alcohol dehydrogenase</fullName>
    </submittedName>
</protein>
<dbReference type="SUPFAM" id="SSF51735">
    <property type="entry name" value="NAD(P)-binding Rossmann-fold domains"/>
    <property type="match status" value="1"/>
</dbReference>
<evidence type="ECO:0000259" key="6">
    <source>
        <dbReference type="Pfam" id="PF22725"/>
    </source>
</evidence>
<evidence type="ECO:0000259" key="4">
    <source>
        <dbReference type="Pfam" id="PF00248"/>
    </source>
</evidence>
<sequence length="669" mass="71315">MECAFVGCGAVARKYAAALDDSALSVTAVCDLDPDRAADFAAGRGAAAYTDLDAMLDAEATPLVLNLTSHDAHAAVTDRALRAGRHVWSEKPLAVDADRARELVALADRRGLALGCAPINADGEAQRRVRTTLADGRLGPVRLAYAHAHVGRVTAWHDNPDPFLRVGPLYDGAVYPLTLVVAWFGPVERVRVADAADPWPDREAKRPARPSHVEATLELADGPLVRLTTSFYAPHRSREFTSLELHGDDGSLYLDDAGDLGGAAGHRVAFGREGRGYTPMPLQAPSRRTPYLAGPERLAASVRRGRPDRASARRASHVVAVCNAVERAAEAGTSVGVAGAGAGAGAGSGSGASAGIDRLDRPRVAWGGTDDAPHPPDAALRLPPVGFGCSRYRDGEYVDRRDSIATALDAGYRFLDSAELYGNEARIGELLAAPGSPDRDSLFLASKVWNTNHGHVAEACETTLDELGVDALDCYLLHWPDAWAYTGPLRRLAELPVAEQEARTFPEDDGGERATADVSLEEAWRGLETLYDRGRTASLGICNVDRATLSRVVEFARVPPAVVQVEHHPYHPRTDLVSWCHERGIRVVAHSPLSAPGLLDDPAVRETAAEMGVSPAAAVVAWNVDRGVVPVPSSTDPDHVVENLAAAGRRLTDAARERLAALADPEFER</sequence>
<name>A0A368NCH6_9EURY</name>
<gene>
    <name evidence="7" type="ORF">DU504_07640</name>
</gene>
<dbReference type="InterPro" id="IPR055170">
    <property type="entry name" value="GFO_IDH_MocA-like_dom"/>
</dbReference>
<comment type="caution">
    <text evidence="7">The sequence shown here is derived from an EMBL/GenBank/DDBJ whole genome shotgun (WGS) entry which is preliminary data.</text>
</comment>
<feature type="domain" description="GFO/IDH/MocA-like oxidoreductase" evidence="6">
    <location>
        <begin position="127"/>
        <end position="252"/>
    </location>
</feature>
<evidence type="ECO:0000259" key="5">
    <source>
        <dbReference type="Pfam" id="PF01408"/>
    </source>
</evidence>
<dbReference type="SUPFAM" id="SSF55347">
    <property type="entry name" value="Glyceraldehyde-3-phosphate dehydrogenase-like, C-terminal domain"/>
    <property type="match status" value="1"/>
</dbReference>
<dbReference type="RefSeq" id="WP_114448729.1">
    <property type="nucleotide sequence ID" value="NZ_QPHM01000001.1"/>
</dbReference>
<dbReference type="Pfam" id="PF00248">
    <property type="entry name" value="Aldo_ket_red"/>
    <property type="match status" value="1"/>
</dbReference>
<dbReference type="Gene3D" id="3.30.360.10">
    <property type="entry name" value="Dihydrodipicolinate Reductase, domain 2"/>
    <property type="match status" value="1"/>
</dbReference>
<dbReference type="PRINTS" id="PR00069">
    <property type="entry name" value="ALDKETRDTASE"/>
</dbReference>
<evidence type="ECO:0000313" key="7">
    <source>
        <dbReference type="EMBL" id="RCU47181.1"/>
    </source>
</evidence>
<dbReference type="Pfam" id="PF22725">
    <property type="entry name" value="GFO_IDH_MocA_C3"/>
    <property type="match status" value="1"/>
</dbReference>
<dbReference type="InterPro" id="IPR020471">
    <property type="entry name" value="AKR"/>
</dbReference>
<keyword evidence="2" id="KW-0521">NADP</keyword>
<evidence type="ECO:0000256" key="3">
    <source>
        <dbReference type="ARBA" id="ARBA00023002"/>
    </source>
</evidence>
<dbReference type="GO" id="GO:0016616">
    <property type="term" value="F:oxidoreductase activity, acting on the CH-OH group of donors, NAD or NADP as acceptor"/>
    <property type="evidence" value="ECO:0007669"/>
    <property type="project" value="UniProtKB-ARBA"/>
</dbReference>
<dbReference type="Gene3D" id="3.20.20.100">
    <property type="entry name" value="NADP-dependent oxidoreductase domain"/>
    <property type="match status" value="1"/>
</dbReference>
<dbReference type="InterPro" id="IPR023210">
    <property type="entry name" value="NADP_OxRdtase_dom"/>
</dbReference>
<evidence type="ECO:0000256" key="2">
    <source>
        <dbReference type="ARBA" id="ARBA00022857"/>
    </source>
</evidence>
<dbReference type="PANTHER" id="PTHR43827:SF3">
    <property type="entry name" value="NADP-DEPENDENT OXIDOREDUCTASE DOMAIN-CONTAINING PROTEIN"/>
    <property type="match status" value="1"/>
</dbReference>
<organism evidence="7 8">
    <name type="scientific">Haloplanus salinus</name>
    <dbReference type="NCBI Taxonomy" id="1126245"/>
    <lineage>
        <taxon>Archaea</taxon>
        <taxon>Methanobacteriati</taxon>
        <taxon>Methanobacteriota</taxon>
        <taxon>Stenosarchaea group</taxon>
        <taxon>Halobacteria</taxon>
        <taxon>Halobacteriales</taxon>
        <taxon>Haloferacaceae</taxon>
        <taxon>Haloplanus</taxon>
    </lineage>
</organism>
<dbReference type="GO" id="GO:0000166">
    <property type="term" value="F:nucleotide binding"/>
    <property type="evidence" value="ECO:0007669"/>
    <property type="project" value="InterPro"/>
</dbReference>
<evidence type="ECO:0000313" key="8">
    <source>
        <dbReference type="Proteomes" id="UP000252189"/>
    </source>
</evidence>